<dbReference type="Gene3D" id="3.20.20.140">
    <property type="entry name" value="Metal-dependent hydrolases"/>
    <property type="match status" value="1"/>
</dbReference>
<protein>
    <submittedName>
        <fullName evidence="1">Uncharacterized protein</fullName>
    </submittedName>
</protein>
<dbReference type="Proteomes" id="UP000253729">
    <property type="component" value="Unassembled WGS sequence"/>
</dbReference>
<dbReference type="EMBL" id="KZ852120">
    <property type="protein sequence ID" value="RDH26746.1"/>
    <property type="molecule type" value="Genomic_DNA"/>
</dbReference>
<evidence type="ECO:0000313" key="1">
    <source>
        <dbReference type="EMBL" id="RDH26746.1"/>
    </source>
</evidence>
<reference evidence="1 2" key="1">
    <citation type="submission" date="2018-07" db="EMBL/GenBank/DDBJ databases">
        <title>The genomes of Aspergillus section Nigri reveals drivers in fungal speciation.</title>
        <authorList>
            <consortium name="DOE Joint Genome Institute"/>
            <person name="Vesth T.C."/>
            <person name="Nybo J."/>
            <person name="Theobald S."/>
            <person name="Brandl J."/>
            <person name="Frisvad J.C."/>
            <person name="Nielsen K.F."/>
            <person name="Lyhne E.K."/>
            <person name="Kogle M.E."/>
            <person name="Kuo A."/>
            <person name="Riley R."/>
            <person name="Clum A."/>
            <person name="Nolan M."/>
            <person name="Lipzen A."/>
            <person name="Salamov A."/>
            <person name="Henrissat B."/>
            <person name="Wiebenga A."/>
            <person name="De vries R.P."/>
            <person name="Grigoriev I.V."/>
            <person name="Mortensen U.H."/>
            <person name="Andersen M.R."/>
            <person name="Baker S.E."/>
        </authorList>
    </citation>
    <scope>NUCLEOTIDE SEQUENCE [LARGE SCALE GENOMIC DNA]</scope>
    <source>
        <strain evidence="1 2">CBS 139.54b</strain>
    </source>
</reference>
<proteinExistence type="predicted"/>
<accession>A0A3F3PK59</accession>
<gene>
    <name evidence="1" type="ORF">BDQ94DRAFT_155020</name>
</gene>
<dbReference type="GeneID" id="38136755"/>
<sequence>MSWFPGDGLVHSLSGSDSEMEQWAELWLGISVNGISFRIDDQLDMVRHVPLNRCRKGTPHGAKC</sequence>
<organism evidence="1 2">
    <name type="scientific">Aspergillus welwitschiae</name>
    <dbReference type="NCBI Taxonomy" id="1341132"/>
    <lineage>
        <taxon>Eukaryota</taxon>
        <taxon>Fungi</taxon>
        <taxon>Dikarya</taxon>
        <taxon>Ascomycota</taxon>
        <taxon>Pezizomycotina</taxon>
        <taxon>Eurotiomycetes</taxon>
        <taxon>Eurotiomycetidae</taxon>
        <taxon>Eurotiales</taxon>
        <taxon>Aspergillaceae</taxon>
        <taxon>Aspergillus</taxon>
        <taxon>Aspergillus subgen. Circumdati</taxon>
    </lineage>
</organism>
<dbReference type="AlphaFoldDB" id="A0A3F3PK59"/>
<dbReference type="RefSeq" id="XP_026619768.1">
    <property type="nucleotide sequence ID" value="XM_026768399.1"/>
</dbReference>
<name>A0A3F3PK59_9EURO</name>
<keyword evidence="2" id="KW-1185">Reference proteome</keyword>
<evidence type="ECO:0000313" key="2">
    <source>
        <dbReference type="Proteomes" id="UP000253729"/>
    </source>
</evidence>